<gene>
    <name evidence="2" type="ORF">cyc_03900</name>
</gene>
<dbReference type="Proteomes" id="UP000095192">
    <property type="component" value="Unassembled WGS sequence"/>
</dbReference>
<feature type="region of interest" description="Disordered" evidence="1">
    <location>
        <begin position="218"/>
        <end position="244"/>
    </location>
</feature>
<organism evidence="2 3">
    <name type="scientific">Cyclospora cayetanensis</name>
    <dbReference type="NCBI Taxonomy" id="88456"/>
    <lineage>
        <taxon>Eukaryota</taxon>
        <taxon>Sar</taxon>
        <taxon>Alveolata</taxon>
        <taxon>Apicomplexa</taxon>
        <taxon>Conoidasida</taxon>
        <taxon>Coccidia</taxon>
        <taxon>Eucoccidiorida</taxon>
        <taxon>Eimeriorina</taxon>
        <taxon>Eimeriidae</taxon>
        <taxon>Cyclospora</taxon>
    </lineage>
</organism>
<dbReference type="VEuPathDB" id="ToxoDB:cyc_03900"/>
<evidence type="ECO:0000313" key="2">
    <source>
        <dbReference type="EMBL" id="OEH74849.1"/>
    </source>
</evidence>
<protein>
    <submittedName>
        <fullName evidence="2">Sac3 ganp domain-containing protein</fullName>
    </submittedName>
</protein>
<feature type="compositionally biased region" description="Basic and acidic residues" evidence="1">
    <location>
        <begin position="283"/>
        <end position="295"/>
    </location>
</feature>
<dbReference type="EMBL" id="JROU02001914">
    <property type="protein sequence ID" value="OEH74849.1"/>
    <property type="molecule type" value="Genomic_DNA"/>
</dbReference>
<dbReference type="VEuPathDB" id="ToxoDB:LOC34620518"/>
<accession>A0A1D3CUH5</accession>
<keyword evidence="3" id="KW-1185">Reference proteome</keyword>
<dbReference type="InParanoid" id="A0A1D3CUH5"/>
<sequence>MLPPGYGFPPGASTGGPPLQPFGMPWIAAAASASAASASARGLGAPAPSLLPSAASPHAPAEAVMSVDSYLDFARQQYTTHYFHSLVAAGSCSSPDQALQVAAAAVQQLQTNGFFDSLRQSRTRAASSEPWQLMTALPVYLRLPPPHQQQQQRRLRAALPHDHCVVSGNSSIAEVLFSYVARMTSEFRGGLWIFESWNSKPVPSLADMQQYLGKPSLTPIANRRESGGLEHDKNSGPSSSCTESVGKMASRFLGKEAVLSGKGSGGVELPASFAGGKAGSKNRRGENRLAAEGEGRSVSMKKGGSRR</sequence>
<comment type="caution">
    <text evidence="2">The sequence shown here is derived from an EMBL/GenBank/DDBJ whole genome shotgun (WGS) entry which is preliminary data.</text>
</comment>
<feature type="region of interest" description="Disordered" evidence="1">
    <location>
        <begin position="260"/>
        <end position="307"/>
    </location>
</feature>
<name>A0A1D3CUH5_9EIME</name>
<proteinExistence type="predicted"/>
<dbReference type="AlphaFoldDB" id="A0A1D3CUH5"/>
<feature type="compositionally biased region" description="Basic and acidic residues" evidence="1">
    <location>
        <begin position="222"/>
        <end position="234"/>
    </location>
</feature>
<evidence type="ECO:0000313" key="3">
    <source>
        <dbReference type="Proteomes" id="UP000095192"/>
    </source>
</evidence>
<evidence type="ECO:0000256" key="1">
    <source>
        <dbReference type="SAM" id="MobiDB-lite"/>
    </source>
</evidence>
<reference evidence="2 3" key="1">
    <citation type="journal article" date="2016" name="BMC Genomics">
        <title>Comparative genomics reveals Cyclospora cayetanensis possesses coccidia-like metabolism and invasion components but unique surface antigens.</title>
        <authorList>
            <person name="Liu S."/>
            <person name="Wang L."/>
            <person name="Zheng H."/>
            <person name="Xu Z."/>
            <person name="Roellig D.M."/>
            <person name="Li N."/>
            <person name="Frace M.A."/>
            <person name="Tang K."/>
            <person name="Arrowood M.J."/>
            <person name="Moss D.M."/>
            <person name="Zhang L."/>
            <person name="Feng Y."/>
            <person name="Xiao L."/>
        </authorList>
    </citation>
    <scope>NUCLEOTIDE SEQUENCE [LARGE SCALE GENOMIC DNA]</scope>
    <source>
        <strain evidence="2 3">CHN_HEN01</strain>
    </source>
</reference>